<dbReference type="Proteomes" id="UP000192980">
    <property type="component" value="Unassembled WGS sequence"/>
</dbReference>
<dbReference type="OrthoDB" id="1451596at2"/>
<dbReference type="Pfam" id="PF02687">
    <property type="entry name" value="FtsX"/>
    <property type="match status" value="2"/>
</dbReference>
<evidence type="ECO:0000256" key="1">
    <source>
        <dbReference type="ARBA" id="ARBA00004651"/>
    </source>
</evidence>
<dbReference type="Pfam" id="PF12704">
    <property type="entry name" value="MacB_PCD"/>
    <property type="match status" value="1"/>
</dbReference>
<feature type="transmembrane region" description="Helical" evidence="6">
    <location>
        <begin position="380"/>
        <end position="401"/>
    </location>
</feature>
<feature type="transmembrane region" description="Helical" evidence="6">
    <location>
        <begin position="21"/>
        <end position="41"/>
    </location>
</feature>
<feature type="transmembrane region" description="Helical" evidence="6">
    <location>
        <begin position="334"/>
        <end position="360"/>
    </location>
</feature>
<organism evidence="9 10">
    <name type="scientific">Sphingobacterium psychroaquaticum</name>
    <dbReference type="NCBI Taxonomy" id="561061"/>
    <lineage>
        <taxon>Bacteria</taxon>
        <taxon>Pseudomonadati</taxon>
        <taxon>Bacteroidota</taxon>
        <taxon>Sphingobacteriia</taxon>
        <taxon>Sphingobacteriales</taxon>
        <taxon>Sphingobacteriaceae</taxon>
        <taxon>Sphingobacterium</taxon>
    </lineage>
</organism>
<feature type="transmembrane region" description="Helical" evidence="6">
    <location>
        <begin position="676"/>
        <end position="699"/>
    </location>
</feature>
<evidence type="ECO:0000313" key="9">
    <source>
        <dbReference type="EMBL" id="SMG22284.1"/>
    </source>
</evidence>
<dbReference type="EMBL" id="FXAU01000002">
    <property type="protein sequence ID" value="SMG22284.1"/>
    <property type="molecule type" value="Genomic_DNA"/>
</dbReference>
<dbReference type="PANTHER" id="PTHR30572">
    <property type="entry name" value="MEMBRANE COMPONENT OF TRANSPORTER-RELATED"/>
    <property type="match status" value="1"/>
</dbReference>
<evidence type="ECO:0000313" key="10">
    <source>
        <dbReference type="Proteomes" id="UP000192980"/>
    </source>
</evidence>
<gene>
    <name evidence="9" type="ORF">SAMN05660862_1415</name>
</gene>
<dbReference type="InterPro" id="IPR025857">
    <property type="entry name" value="MacB_PCD"/>
</dbReference>
<keyword evidence="2" id="KW-1003">Cell membrane</keyword>
<evidence type="ECO:0000259" key="7">
    <source>
        <dbReference type="Pfam" id="PF02687"/>
    </source>
</evidence>
<accession>A0A1X7J4B0</accession>
<keyword evidence="5 6" id="KW-0472">Membrane</keyword>
<evidence type="ECO:0000256" key="2">
    <source>
        <dbReference type="ARBA" id="ARBA00022475"/>
    </source>
</evidence>
<dbReference type="InterPro" id="IPR003838">
    <property type="entry name" value="ABC3_permease_C"/>
</dbReference>
<feature type="transmembrane region" description="Helical" evidence="6">
    <location>
        <begin position="762"/>
        <end position="782"/>
    </location>
</feature>
<evidence type="ECO:0000256" key="6">
    <source>
        <dbReference type="SAM" id="Phobius"/>
    </source>
</evidence>
<name>A0A1X7J4B0_9SPHI</name>
<sequence length="799" mass="89332">MIKNYIKIAWRSIVKNRFFSLLNIFGLAISLSVAILLLTYGRQELSFDKHFSKESNIYRVYMQTTPTYNNENWVQLPNAVAPTMLAEVPEVKSAARLVKLDFTGTASIRVNESNFMENNIYLADSALFNLFDFKFIEGNRKTVFSNPKSVVIAQSKKEQLFGKQEALNKEIVFNQRDTMIVSGVFQDLPLNSSIEGDIFTNIMDSWMGKDIYWSNASYETYCLLSPTANADQVAHLTTALINKHVPADEQYYTQFFLQPLAKVHLYSGHLKHDASSRIGNINTVKTIFILASLIIAIACINYMNLATARSQKNAKEVGVSKVLGAKPYEIKLRFYLETAIVSLISIVIGLLLACALLTTFNNMIGTSINIASLLSLGNLAVLLCIWLAVTLIGGSYPAFYMARIPSLSLMKKWDNKNVASELIRRGLVVFQFTCSIILIIGVLVISLQMKHVQDKDLGYKPTQILTIPMRAITKVDKYESIKQSLLSISGTESISTLQTYPGFGESGKTINAAGAITEGLPVRTCSSRGEVVQTMGLDLLAGSDLPQNISPNDTVCYTLINEVVASYLGFSNPADAIGQPLKSEMMKKSVIVGVVRNFNFSNLKDAIGGYVYYRMNNPSESYRYFVLRYNTANTSTYLDQVRAVFAKEQPEVAFDYQFLDDYIRKQYEVENRTNKVISAFSILTIFVASLGLFGLAAFTAEQRKKEIGVRKVLGASTYKIVKLLSGHFVLLVVLSLIIASPIAWWLFSKWLQDFTFRIQIPWWVFLSAGALALIIAMFTIGYQAMRAARVNPVNSLRDE</sequence>
<evidence type="ECO:0000256" key="4">
    <source>
        <dbReference type="ARBA" id="ARBA00022989"/>
    </source>
</evidence>
<dbReference type="GO" id="GO:0022857">
    <property type="term" value="F:transmembrane transporter activity"/>
    <property type="evidence" value="ECO:0007669"/>
    <property type="project" value="TreeGrafter"/>
</dbReference>
<keyword evidence="3 6" id="KW-0812">Transmembrane</keyword>
<feature type="transmembrane region" description="Helical" evidence="6">
    <location>
        <begin position="422"/>
        <end position="447"/>
    </location>
</feature>
<dbReference type="PANTHER" id="PTHR30572:SF18">
    <property type="entry name" value="ABC-TYPE MACROLIDE FAMILY EXPORT SYSTEM PERMEASE COMPONENT 2"/>
    <property type="match status" value="1"/>
</dbReference>
<dbReference type="GO" id="GO:0005886">
    <property type="term" value="C:plasma membrane"/>
    <property type="evidence" value="ECO:0007669"/>
    <property type="project" value="UniProtKB-SubCell"/>
</dbReference>
<dbReference type="RefSeq" id="WP_085472263.1">
    <property type="nucleotide sequence ID" value="NZ_FXAU01000002.1"/>
</dbReference>
<evidence type="ECO:0000256" key="3">
    <source>
        <dbReference type="ARBA" id="ARBA00022692"/>
    </source>
</evidence>
<feature type="transmembrane region" description="Helical" evidence="6">
    <location>
        <begin position="720"/>
        <end position="747"/>
    </location>
</feature>
<feature type="domain" description="ABC3 transporter permease C-terminal" evidence="7">
    <location>
        <begin position="289"/>
        <end position="404"/>
    </location>
</feature>
<dbReference type="AlphaFoldDB" id="A0A1X7J4B0"/>
<feature type="transmembrane region" description="Helical" evidence="6">
    <location>
        <begin position="287"/>
        <end position="305"/>
    </location>
</feature>
<feature type="domain" description="ABC3 transporter permease C-terminal" evidence="7">
    <location>
        <begin position="679"/>
        <end position="792"/>
    </location>
</feature>
<evidence type="ECO:0000259" key="8">
    <source>
        <dbReference type="Pfam" id="PF12704"/>
    </source>
</evidence>
<proteinExistence type="predicted"/>
<reference evidence="9 10" key="1">
    <citation type="submission" date="2017-04" db="EMBL/GenBank/DDBJ databases">
        <authorList>
            <person name="Afonso C.L."/>
            <person name="Miller P.J."/>
            <person name="Scott M.A."/>
            <person name="Spackman E."/>
            <person name="Goraichik I."/>
            <person name="Dimitrov K.M."/>
            <person name="Suarez D.L."/>
            <person name="Swayne D.E."/>
        </authorList>
    </citation>
    <scope>NUCLEOTIDE SEQUENCE [LARGE SCALE GENOMIC DNA]</scope>
    <source>
        <strain evidence="9 10">DSM 22418</strain>
    </source>
</reference>
<keyword evidence="4 6" id="KW-1133">Transmembrane helix</keyword>
<dbReference type="STRING" id="561061.SAMN05660862_1415"/>
<protein>
    <submittedName>
        <fullName evidence="9">Putative ABC transport system permease protein</fullName>
    </submittedName>
</protein>
<keyword evidence="10" id="KW-1185">Reference proteome</keyword>
<comment type="subcellular location">
    <subcellularLocation>
        <location evidence="1">Cell membrane</location>
        <topology evidence="1">Multi-pass membrane protein</topology>
    </subcellularLocation>
</comment>
<feature type="domain" description="MacB-like periplasmic core" evidence="8">
    <location>
        <begin position="20"/>
        <end position="235"/>
    </location>
</feature>
<evidence type="ECO:0000256" key="5">
    <source>
        <dbReference type="ARBA" id="ARBA00023136"/>
    </source>
</evidence>
<dbReference type="InterPro" id="IPR050250">
    <property type="entry name" value="Macrolide_Exporter_MacB"/>
</dbReference>